<dbReference type="SUPFAM" id="SSF82199">
    <property type="entry name" value="SET domain"/>
    <property type="match status" value="1"/>
</dbReference>
<proteinExistence type="predicted"/>
<dbReference type="AlphaFoldDB" id="A0A812U131"/>
<dbReference type="InterPro" id="IPR046341">
    <property type="entry name" value="SET_dom_sf"/>
</dbReference>
<sequence>VPEESIRKVVAPNTVPQRSARLRALCRIQPGEELTFCYYGADFAVLVQNAEDRRRRLRIGFEFECECELCEPGDRPPKSYGQLCKRALAFGKPPPLPPQ</sequence>
<dbReference type="Gene3D" id="2.170.270.10">
    <property type="entry name" value="SET domain"/>
    <property type="match status" value="1"/>
</dbReference>
<keyword evidence="2" id="KW-1185">Reference proteome</keyword>
<comment type="caution">
    <text evidence="1">The sequence shown here is derived from an EMBL/GenBank/DDBJ whole genome shotgun (WGS) entry which is preliminary data.</text>
</comment>
<name>A0A812U131_SYMPI</name>
<feature type="non-terminal residue" evidence="1">
    <location>
        <position position="1"/>
    </location>
</feature>
<evidence type="ECO:0000313" key="2">
    <source>
        <dbReference type="Proteomes" id="UP000649617"/>
    </source>
</evidence>
<reference evidence="1" key="1">
    <citation type="submission" date="2021-02" db="EMBL/GenBank/DDBJ databases">
        <authorList>
            <person name="Dougan E. K."/>
            <person name="Rhodes N."/>
            <person name="Thang M."/>
            <person name="Chan C."/>
        </authorList>
    </citation>
    <scope>NUCLEOTIDE SEQUENCE</scope>
</reference>
<protein>
    <submittedName>
        <fullName evidence="1">Smyd1 protein</fullName>
    </submittedName>
</protein>
<dbReference type="Proteomes" id="UP000649617">
    <property type="component" value="Unassembled WGS sequence"/>
</dbReference>
<gene>
    <name evidence="1" type="primary">Smyd1</name>
    <name evidence="1" type="ORF">SPIL2461_LOCUS14653</name>
</gene>
<organism evidence="1 2">
    <name type="scientific">Symbiodinium pilosum</name>
    <name type="common">Dinoflagellate</name>
    <dbReference type="NCBI Taxonomy" id="2952"/>
    <lineage>
        <taxon>Eukaryota</taxon>
        <taxon>Sar</taxon>
        <taxon>Alveolata</taxon>
        <taxon>Dinophyceae</taxon>
        <taxon>Suessiales</taxon>
        <taxon>Symbiodiniaceae</taxon>
        <taxon>Symbiodinium</taxon>
    </lineage>
</organism>
<feature type="non-terminal residue" evidence="1">
    <location>
        <position position="99"/>
    </location>
</feature>
<accession>A0A812U131</accession>
<dbReference type="OrthoDB" id="436766at2759"/>
<evidence type="ECO:0000313" key="1">
    <source>
        <dbReference type="EMBL" id="CAE7551455.1"/>
    </source>
</evidence>
<dbReference type="EMBL" id="CAJNIZ010034280">
    <property type="protein sequence ID" value="CAE7551455.1"/>
    <property type="molecule type" value="Genomic_DNA"/>
</dbReference>